<evidence type="ECO:0000313" key="1">
    <source>
        <dbReference type="EMBL" id="KAJ7553398.1"/>
    </source>
</evidence>
<name>A0ACC2DGM6_DIPCM</name>
<evidence type="ECO:0000313" key="2">
    <source>
        <dbReference type="Proteomes" id="UP001162992"/>
    </source>
</evidence>
<dbReference type="Proteomes" id="UP001162992">
    <property type="component" value="Chromosome 6"/>
</dbReference>
<keyword evidence="2" id="KW-1185">Reference proteome</keyword>
<sequence length="377" mass="41678">MPAFHWFSWTKSLSCKTQRNQVHDPSTSSRSTTSSLLSGRYRRSGCSWSLSCLKDVVQGNTRVTHKSNSCSPRLQGSDDSLQEISSEALLTDSSCELRLASLGSLRSLKPGTGPKPSKESCLALKKTQSRKFSGCVDTTDILTRSSLSHVSQPHDDSKCRHSVLHQTVSELSVDDCSRSVVEIIFRSSWMKNELPIEKIHRILKVHNTPRTLSKFEEYRDLVKDKASNNMPSKHPRCIVDGNELLRFHSTTMACSLGAQTSCCLCTLHNCEVCYILRSGFSADLNGHGIYTTATSGKAHDSASKKRSYGQKGGKLAMLVCRVIAGSIYKTSDYLEHLIPPSGYDSISGETYTHSIVDDLVVYNSEAVLPCFMVVYNC</sequence>
<organism evidence="1 2">
    <name type="scientific">Diphasiastrum complanatum</name>
    <name type="common">Issler's clubmoss</name>
    <name type="synonym">Lycopodium complanatum</name>
    <dbReference type="NCBI Taxonomy" id="34168"/>
    <lineage>
        <taxon>Eukaryota</taxon>
        <taxon>Viridiplantae</taxon>
        <taxon>Streptophyta</taxon>
        <taxon>Embryophyta</taxon>
        <taxon>Tracheophyta</taxon>
        <taxon>Lycopodiopsida</taxon>
        <taxon>Lycopodiales</taxon>
        <taxon>Lycopodiaceae</taxon>
        <taxon>Lycopodioideae</taxon>
        <taxon>Diphasiastrum</taxon>
    </lineage>
</organism>
<gene>
    <name evidence="1" type="ORF">O6H91_06G096300</name>
</gene>
<reference evidence="2" key="1">
    <citation type="journal article" date="2024" name="Proc. Natl. Acad. Sci. U.S.A.">
        <title>Extraordinary preservation of gene collinearity over three hundred million years revealed in homosporous lycophytes.</title>
        <authorList>
            <person name="Li C."/>
            <person name="Wickell D."/>
            <person name="Kuo L.Y."/>
            <person name="Chen X."/>
            <person name="Nie B."/>
            <person name="Liao X."/>
            <person name="Peng D."/>
            <person name="Ji J."/>
            <person name="Jenkins J."/>
            <person name="Williams M."/>
            <person name="Shu S."/>
            <person name="Plott C."/>
            <person name="Barry K."/>
            <person name="Rajasekar S."/>
            <person name="Grimwood J."/>
            <person name="Han X."/>
            <person name="Sun S."/>
            <person name="Hou Z."/>
            <person name="He W."/>
            <person name="Dai G."/>
            <person name="Sun C."/>
            <person name="Schmutz J."/>
            <person name="Leebens-Mack J.H."/>
            <person name="Li F.W."/>
            <person name="Wang L."/>
        </authorList>
    </citation>
    <scope>NUCLEOTIDE SEQUENCE [LARGE SCALE GENOMIC DNA]</scope>
    <source>
        <strain evidence="2">cv. PW_Plant_1</strain>
    </source>
</reference>
<protein>
    <submittedName>
        <fullName evidence="1">Uncharacterized protein</fullName>
    </submittedName>
</protein>
<proteinExistence type="predicted"/>
<dbReference type="EMBL" id="CM055097">
    <property type="protein sequence ID" value="KAJ7553398.1"/>
    <property type="molecule type" value="Genomic_DNA"/>
</dbReference>
<comment type="caution">
    <text evidence="1">The sequence shown here is derived from an EMBL/GenBank/DDBJ whole genome shotgun (WGS) entry which is preliminary data.</text>
</comment>
<accession>A0ACC2DGM6</accession>